<comment type="subcellular location">
    <subcellularLocation>
        <location evidence="1">Cell membrane</location>
        <topology evidence="1">Multi-pass membrane protein</topology>
    </subcellularLocation>
</comment>
<keyword evidence="9" id="KW-1185">Reference proteome</keyword>
<feature type="transmembrane region" description="Helical" evidence="7">
    <location>
        <begin position="68"/>
        <end position="87"/>
    </location>
</feature>
<dbReference type="InterPro" id="IPR022791">
    <property type="entry name" value="L-PG_synthase/AglD"/>
</dbReference>
<evidence type="ECO:0000256" key="3">
    <source>
        <dbReference type="ARBA" id="ARBA00022692"/>
    </source>
</evidence>
<feature type="transmembrane region" description="Helical" evidence="7">
    <location>
        <begin position="267"/>
        <end position="286"/>
    </location>
</feature>
<feature type="transmembrane region" description="Helical" evidence="7">
    <location>
        <begin position="237"/>
        <end position="255"/>
    </location>
</feature>
<evidence type="ECO:0008006" key="10">
    <source>
        <dbReference type="Google" id="ProtNLM"/>
    </source>
</evidence>
<keyword evidence="5 7" id="KW-0472">Membrane</keyword>
<evidence type="ECO:0000256" key="7">
    <source>
        <dbReference type="SAM" id="Phobius"/>
    </source>
</evidence>
<name>A0A1C4ZEG9_9ACTN</name>
<feature type="transmembrane region" description="Helical" evidence="7">
    <location>
        <begin position="298"/>
        <end position="318"/>
    </location>
</feature>
<feature type="transmembrane region" description="Helical" evidence="7">
    <location>
        <begin position="188"/>
        <end position="217"/>
    </location>
</feature>
<evidence type="ECO:0000313" key="9">
    <source>
        <dbReference type="Proteomes" id="UP000183585"/>
    </source>
</evidence>
<accession>A0A1C4ZEG9</accession>
<dbReference type="GO" id="GO:0005886">
    <property type="term" value="C:plasma membrane"/>
    <property type="evidence" value="ECO:0007669"/>
    <property type="project" value="UniProtKB-SubCell"/>
</dbReference>
<dbReference type="STRING" id="47853.TK50_11785"/>
<dbReference type="Pfam" id="PF03706">
    <property type="entry name" value="LPG_synthase_TM"/>
    <property type="match status" value="1"/>
</dbReference>
<evidence type="ECO:0000313" key="8">
    <source>
        <dbReference type="EMBL" id="SCF31256.1"/>
    </source>
</evidence>
<keyword evidence="3 7" id="KW-0812">Transmembrane</keyword>
<dbReference type="AlphaFoldDB" id="A0A1C4ZEG9"/>
<protein>
    <recommendedName>
        <fullName evidence="10">Flippase-like domain-containing protein</fullName>
    </recommendedName>
</protein>
<reference evidence="9" key="1">
    <citation type="submission" date="2016-06" db="EMBL/GenBank/DDBJ databases">
        <authorList>
            <person name="Varghese N."/>
            <person name="Submissions Spin"/>
        </authorList>
    </citation>
    <scope>NUCLEOTIDE SEQUENCE [LARGE SCALE GENOMIC DNA]</scope>
    <source>
        <strain evidence="9">DSM 43168</strain>
    </source>
</reference>
<dbReference type="Proteomes" id="UP000183585">
    <property type="component" value="Unassembled WGS sequence"/>
</dbReference>
<proteinExistence type="predicted"/>
<gene>
    <name evidence="8" type="ORF">GA0070563_10882</name>
</gene>
<dbReference type="EMBL" id="FMCT01000008">
    <property type="protein sequence ID" value="SCF31256.1"/>
    <property type="molecule type" value="Genomic_DNA"/>
</dbReference>
<feature type="compositionally biased region" description="Basic and acidic residues" evidence="6">
    <location>
        <begin position="1"/>
        <end position="10"/>
    </location>
</feature>
<feature type="transmembrane region" description="Helical" evidence="7">
    <location>
        <begin position="324"/>
        <end position="342"/>
    </location>
</feature>
<evidence type="ECO:0000256" key="4">
    <source>
        <dbReference type="ARBA" id="ARBA00022989"/>
    </source>
</evidence>
<organism evidence="8 9">
    <name type="scientific">Micromonospora carbonacea</name>
    <dbReference type="NCBI Taxonomy" id="47853"/>
    <lineage>
        <taxon>Bacteria</taxon>
        <taxon>Bacillati</taxon>
        <taxon>Actinomycetota</taxon>
        <taxon>Actinomycetes</taxon>
        <taxon>Micromonosporales</taxon>
        <taxon>Micromonosporaceae</taxon>
        <taxon>Micromonospora</taxon>
    </lineage>
</organism>
<keyword evidence="2" id="KW-1003">Cell membrane</keyword>
<keyword evidence="4 7" id="KW-1133">Transmembrane helix</keyword>
<evidence type="ECO:0000256" key="5">
    <source>
        <dbReference type="ARBA" id="ARBA00023136"/>
    </source>
</evidence>
<evidence type="ECO:0000256" key="2">
    <source>
        <dbReference type="ARBA" id="ARBA00022475"/>
    </source>
</evidence>
<evidence type="ECO:0000256" key="6">
    <source>
        <dbReference type="SAM" id="MobiDB-lite"/>
    </source>
</evidence>
<feature type="transmembrane region" description="Helical" evidence="7">
    <location>
        <begin position="145"/>
        <end position="168"/>
    </location>
</feature>
<evidence type="ECO:0000256" key="1">
    <source>
        <dbReference type="ARBA" id="ARBA00004651"/>
    </source>
</evidence>
<feature type="region of interest" description="Disordered" evidence="6">
    <location>
        <begin position="1"/>
        <end position="23"/>
    </location>
</feature>
<sequence>MVQTVPRKDVVTSGAPEPGDDGLPAAPAGPLKRWLSLGVRVAVVVAIAAGMVWSVVDQWPQVRSTWLGLAWQSVVLSVLAALAGMVANTMAWRAAVRDLEHRVSVPAALRICLVGQLGKYIPGSVWAYVLQVELSRRAGLPRARAFLATLVSVGLGVTAALGLGLLSLPALREAAGGGDSTYADSVRVALWIVAALFPVALVCAVPRVLTALVQLALKVLRRPPLTHRLTWPGVSRVVGWSALGYTLFGVHLWLLANAQATPGVEGLLRSVGSFAIAMTVGMFAFLSPSGLGVREAVLVAALAPFLDGTGGVGAAMGIALASRLIFTIADVLAAGLAALSGVRQLRRDAPTETSATPAG</sequence>
<feature type="transmembrane region" description="Helical" evidence="7">
    <location>
        <begin position="37"/>
        <end position="56"/>
    </location>
</feature>
<dbReference type="RefSeq" id="WP_074475824.1">
    <property type="nucleotide sequence ID" value="NZ_FMCT01000008.1"/>
</dbReference>